<name>A0ABX7STX8_9FLAO</name>
<sequence length="272" mass="32011">MNLTIGFIAFFISIVIPGILFRRFYFYGEFSKQFNTKDPVLHSIFFSIVPGIIVQILCLIIYHFSLGFESSFLDVFVIFRDVTSDGSNGTQEATKTFIDNDIIRFFIYSLATFIFSSFIGFVCSRFIRLQKWDKKFKLFRFKNQWYYIFSGEVLNMKKFEEAHKISFKGNKGVDQNTLMTYADILVSVSEQNDRKELYTGYVADYDLKSDDITQLDKVYLIDTHRYKKKNKVLDESGNEIRKEEIDEEGNPTKSRNRIKVPGDIFILKVEWY</sequence>
<dbReference type="RefSeq" id="WP_207970594.1">
    <property type="nucleotide sequence ID" value="NZ_CP071795.1"/>
</dbReference>
<evidence type="ECO:0000256" key="1">
    <source>
        <dbReference type="SAM" id="Phobius"/>
    </source>
</evidence>
<keyword evidence="1" id="KW-0472">Membrane</keyword>
<gene>
    <name evidence="2" type="ORF">JL193_09560</name>
</gene>
<evidence type="ECO:0000313" key="2">
    <source>
        <dbReference type="EMBL" id="QTD36406.1"/>
    </source>
</evidence>
<protein>
    <submittedName>
        <fullName evidence="2">Uncharacterized protein</fullName>
    </submittedName>
</protein>
<dbReference type="Proteomes" id="UP000663935">
    <property type="component" value="Chromosome"/>
</dbReference>
<accession>A0ABX7STX8</accession>
<dbReference type="EMBL" id="CP071795">
    <property type="protein sequence ID" value="QTD36406.1"/>
    <property type="molecule type" value="Genomic_DNA"/>
</dbReference>
<keyword evidence="1" id="KW-1133">Transmembrane helix</keyword>
<organism evidence="2 3">
    <name type="scientific">Polaribacter batillariae</name>
    <dbReference type="NCBI Taxonomy" id="2808900"/>
    <lineage>
        <taxon>Bacteria</taxon>
        <taxon>Pseudomonadati</taxon>
        <taxon>Bacteroidota</taxon>
        <taxon>Flavobacteriia</taxon>
        <taxon>Flavobacteriales</taxon>
        <taxon>Flavobacteriaceae</taxon>
    </lineage>
</organism>
<evidence type="ECO:0000313" key="3">
    <source>
        <dbReference type="Proteomes" id="UP000663935"/>
    </source>
</evidence>
<proteinExistence type="predicted"/>
<keyword evidence="1" id="KW-0812">Transmembrane</keyword>
<feature type="transmembrane region" description="Helical" evidence="1">
    <location>
        <begin position="6"/>
        <end position="28"/>
    </location>
</feature>
<feature type="transmembrane region" description="Helical" evidence="1">
    <location>
        <begin position="40"/>
        <end position="64"/>
    </location>
</feature>
<feature type="transmembrane region" description="Helical" evidence="1">
    <location>
        <begin position="105"/>
        <end position="127"/>
    </location>
</feature>
<reference evidence="2 3" key="1">
    <citation type="submission" date="2021-03" db="EMBL/GenBank/DDBJ databases">
        <title>Complete genome of Polaribacter_sp.G4M1.</title>
        <authorList>
            <person name="Jeong S.W."/>
            <person name="Bae J.W."/>
        </authorList>
    </citation>
    <scope>NUCLEOTIDE SEQUENCE [LARGE SCALE GENOMIC DNA]</scope>
    <source>
        <strain evidence="2 3">G4M1</strain>
    </source>
</reference>
<keyword evidence="3" id="KW-1185">Reference proteome</keyword>